<dbReference type="AlphaFoldDB" id="A0AA36BHT1"/>
<organism evidence="1 2">
    <name type="scientific">Octopus vulgaris</name>
    <name type="common">Common octopus</name>
    <dbReference type="NCBI Taxonomy" id="6645"/>
    <lineage>
        <taxon>Eukaryota</taxon>
        <taxon>Metazoa</taxon>
        <taxon>Spiralia</taxon>
        <taxon>Lophotrochozoa</taxon>
        <taxon>Mollusca</taxon>
        <taxon>Cephalopoda</taxon>
        <taxon>Coleoidea</taxon>
        <taxon>Octopodiformes</taxon>
        <taxon>Octopoda</taxon>
        <taxon>Incirrata</taxon>
        <taxon>Octopodidae</taxon>
        <taxon>Octopus</taxon>
    </lineage>
</organism>
<evidence type="ECO:0000313" key="2">
    <source>
        <dbReference type="Proteomes" id="UP001162480"/>
    </source>
</evidence>
<keyword evidence="2" id="KW-1185">Reference proteome</keyword>
<dbReference type="Proteomes" id="UP001162480">
    <property type="component" value="Chromosome 16"/>
</dbReference>
<proteinExistence type="predicted"/>
<name>A0AA36BHT1_OCTVU</name>
<reference evidence="1" key="1">
    <citation type="submission" date="2023-08" db="EMBL/GenBank/DDBJ databases">
        <authorList>
            <person name="Alioto T."/>
            <person name="Alioto T."/>
            <person name="Gomez Garrido J."/>
        </authorList>
    </citation>
    <scope>NUCLEOTIDE SEQUENCE</scope>
</reference>
<sequence>MQKRRRHGSVSATHDRLVGVSREENILLENNVSDHKSSCNTKRSFLRDHVEVVELTTNLRLLTEGHSDEREFANYLFDVGNGNISVEQSLDEEIRMPNDLLYASNCCGTNKKSRRRHKLSQTTLVRSFE</sequence>
<dbReference type="EMBL" id="OX597829">
    <property type="protein sequence ID" value="CAI9734628.1"/>
    <property type="molecule type" value="Genomic_DNA"/>
</dbReference>
<protein>
    <submittedName>
        <fullName evidence="1">---NA</fullName>
    </submittedName>
</protein>
<accession>A0AA36BHT1</accession>
<gene>
    <name evidence="1" type="ORF">OCTVUL_1B010342</name>
</gene>
<evidence type="ECO:0000313" key="1">
    <source>
        <dbReference type="EMBL" id="CAI9734628.1"/>
    </source>
</evidence>